<keyword evidence="3" id="KW-0408">Iron</keyword>
<feature type="region of interest" description="Disordered" evidence="6">
    <location>
        <begin position="204"/>
        <end position="260"/>
    </location>
</feature>
<dbReference type="PANTHER" id="PTHR21496">
    <property type="entry name" value="FERREDOXIN-RELATED"/>
    <property type="match status" value="1"/>
</dbReference>
<reference evidence="8" key="1">
    <citation type="submission" date="2021-05" db="EMBL/GenBank/DDBJ databases">
        <title>The genome of the haptophyte Pavlova lutheri (Diacronema luteri, Pavlovales) - a model for lipid biosynthesis in eukaryotic algae.</title>
        <authorList>
            <person name="Hulatt C.J."/>
            <person name="Posewitz M.C."/>
        </authorList>
    </citation>
    <scope>NUCLEOTIDE SEQUENCE</scope>
    <source>
        <strain evidence="8">NIVA-4/92</strain>
    </source>
</reference>
<dbReference type="InterPro" id="IPR017941">
    <property type="entry name" value="Rieske_2Fe-2S"/>
</dbReference>
<evidence type="ECO:0000313" key="9">
    <source>
        <dbReference type="Proteomes" id="UP000751190"/>
    </source>
</evidence>
<accession>A0A8J6CCL1</accession>
<dbReference type="InterPro" id="IPR036922">
    <property type="entry name" value="Rieske_2Fe-2S_sf"/>
</dbReference>
<dbReference type="SUPFAM" id="SSF50022">
    <property type="entry name" value="ISP domain"/>
    <property type="match status" value="1"/>
</dbReference>
<keyword evidence="1" id="KW-0001">2Fe-2S</keyword>
<feature type="domain" description="Rieske" evidence="7">
    <location>
        <begin position="21"/>
        <end position="132"/>
    </location>
</feature>
<dbReference type="Pfam" id="PF22543">
    <property type="entry name" value="Rieske_4"/>
    <property type="match status" value="1"/>
</dbReference>
<keyword evidence="2" id="KW-0479">Metal-binding</keyword>
<evidence type="ECO:0000256" key="1">
    <source>
        <dbReference type="ARBA" id="ARBA00022714"/>
    </source>
</evidence>
<name>A0A8J6CCL1_DIALT</name>
<evidence type="ECO:0000256" key="5">
    <source>
        <dbReference type="ARBA" id="ARBA00034078"/>
    </source>
</evidence>
<comment type="cofactor">
    <cofactor evidence="5">
        <name>[2Fe-2S] cluster</name>
        <dbReference type="ChEBI" id="CHEBI:190135"/>
    </cofactor>
</comment>
<dbReference type="PROSITE" id="PS51296">
    <property type="entry name" value="RIESKE"/>
    <property type="match status" value="1"/>
</dbReference>
<comment type="caution">
    <text evidence="8">The sequence shown here is derived from an EMBL/GenBank/DDBJ whole genome shotgun (WGS) entry which is preliminary data.</text>
</comment>
<protein>
    <recommendedName>
        <fullName evidence="7">Rieske domain-containing protein</fullName>
    </recommendedName>
</protein>
<dbReference type="InterPro" id="IPR054716">
    <property type="entry name" value="Sol_Rieske_ferrdox_dom"/>
</dbReference>
<evidence type="ECO:0000256" key="4">
    <source>
        <dbReference type="ARBA" id="ARBA00023014"/>
    </source>
</evidence>
<dbReference type="OrthoDB" id="6029at2759"/>
<keyword evidence="9" id="KW-1185">Reference proteome</keyword>
<organism evidence="8 9">
    <name type="scientific">Diacronema lutheri</name>
    <name type="common">Unicellular marine alga</name>
    <name type="synonym">Monochrysis lutheri</name>
    <dbReference type="NCBI Taxonomy" id="2081491"/>
    <lineage>
        <taxon>Eukaryota</taxon>
        <taxon>Haptista</taxon>
        <taxon>Haptophyta</taxon>
        <taxon>Pavlovophyceae</taxon>
        <taxon>Pavlovales</taxon>
        <taxon>Pavlovaceae</taxon>
        <taxon>Diacronema</taxon>
    </lineage>
</organism>
<evidence type="ECO:0000256" key="3">
    <source>
        <dbReference type="ARBA" id="ARBA00023004"/>
    </source>
</evidence>
<proteinExistence type="predicted"/>
<dbReference type="EMBL" id="JAGTXO010000008">
    <property type="protein sequence ID" value="KAG8466221.1"/>
    <property type="molecule type" value="Genomic_DNA"/>
</dbReference>
<dbReference type="Proteomes" id="UP000751190">
    <property type="component" value="Unassembled WGS sequence"/>
</dbReference>
<dbReference type="PANTHER" id="PTHR21496:SF0">
    <property type="entry name" value="RIESKE DOMAIN-CONTAINING PROTEIN"/>
    <property type="match status" value="1"/>
</dbReference>
<evidence type="ECO:0000256" key="2">
    <source>
        <dbReference type="ARBA" id="ARBA00022723"/>
    </source>
</evidence>
<dbReference type="AlphaFoldDB" id="A0A8J6CCL1"/>
<sequence>MEGGHRHTTEQPTPVRLLTTEQLRALGAERGEARASIRSASGRQVLVVQARDQFFALDLLCHHMGASLAQGTLVDIEDEACLVCPAHGRHIRLRTGELLERALDGAGRCHTVSQGVAQRMHPCELRPDGLWAWVSGPDGGGVAVASDRYNCAPAAPAPAGRIAFHARRQRATLAVAAKLGAGAPHALDASATVVACTLAVEPAEDAEDPVNLTPPQPPLPHKREPPPPKQIRRTIRDYFGPSAARGSRPGASVDDPMDLG</sequence>
<evidence type="ECO:0000259" key="7">
    <source>
        <dbReference type="PROSITE" id="PS51296"/>
    </source>
</evidence>
<dbReference type="GO" id="GO:0051537">
    <property type="term" value="F:2 iron, 2 sulfur cluster binding"/>
    <property type="evidence" value="ECO:0007669"/>
    <property type="project" value="UniProtKB-KW"/>
</dbReference>
<evidence type="ECO:0000313" key="8">
    <source>
        <dbReference type="EMBL" id="KAG8466221.1"/>
    </source>
</evidence>
<gene>
    <name evidence="8" type="ORF">KFE25_001977</name>
</gene>
<evidence type="ECO:0000256" key="6">
    <source>
        <dbReference type="SAM" id="MobiDB-lite"/>
    </source>
</evidence>
<dbReference type="GO" id="GO:0046872">
    <property type="term" value="F:metal ion binding"/>
    <property type="evidence" value="ECO:0007669"/>
    <property type="project" value="UniProtKB-KW"/>
</dbReference>
<keyword evidence="4" id="KW-0411">Iron-sulfur</keyword>
<dbReference type="Gene3D" id="2.102.10.10">
    <property type="entry name" value="Rieske [2Fe-2S] iron-sulphur domain"/>
    <property type="match status" value="1"/>
</dbReference>